<reference evidence="1" key="1">
    <citation type="submission" date="2014-09" db="EMBL/GenBank/DDBJ databases">
        <authorList>
            <person name="Magalhaes I.L.F."/>
            <person name="Oliveira U."/>
            <person name="Santos F.R."/>
            <person name="Vidigal T.H.D.A."/>
            <person name="Brescovit A.D."/>
            <person name="Santos A.J."/>
        </authorList>
    </citation>
    <scope>NUCLEOTIDE SEQUENCE</scope>
    <source>
        <tissue evidence="1">Shoot tissue taken approximately 20 cm above the soil surface</tissue>
    </source>
</reference>
<reference evidence="1" key="2">
    <citation type="journal article" date="2015" name="Data Brief">
        <title>Shoot transcriptome of the giant reed, Arundo donax.</title>
        <authorList>
            <person name="Barrero R.A."/>
            <person name="Guerrero F.D."/>
            <person name="Moolhuijzen P."/>
            <person name="Goolsby J.A."/>
            <person name="Tidwell J."/>
            <person name="Bellgard S.E."/>
            <person name="Bellgard M.I."/>
        </authorList>
    </citation>
    <scope>NUCLEOTIDE SEQUENCE</scope>
    <source>
        <tissue evidence="1">Shoot tissue taken approximately 20 cm above the soil surface</tissue>
    </source>
</reference>
<dbReference type="EMBL" id="GBRH01265834">
    <property type="protein sequence ID" value="JAD32061.1"/>
    <property type="molecule type" value="Transcribed_RNA"/>
</dbReference>
<proteinExistence type="predicted"/>
<accession>A0A0A8YZS2</accession>
<evidence type="ECO:0000313" key="1">
    <source>
        <dbReference type="EMBL" id="JAD32061.1"/>
    </source>
</evidence>
<organism evidence="1">
    <name type="scientific">Arundo donax</name>
    <name type="common">Giant reed</name>
    <name type="synonym">Donax arundinaceus</name>
    <dbReference type="NCBI Taxonomy" id="35708"/>
    <lineage>
        <taxon>Eukaryota</taxon>
        <taxon>Viridiplantae</taxon>
        <taxon>Streptophyta</taxon>
        <taxon>Embryophyta</taxon>
        <taxon>Tracheophyta</taxon>
        <taxon>Spermatophyta</taxon>
        <taxon>Magnoliopsida</taxon>
        <taxon>Liliopsida</taxon>
        <taxon>Poales</taxon>
        <taxon>Poaceae</taxon>
        <taxon>PACMAD clade</taxon>
        <taxon>Arundinoideae</taxon>
        <taxon>Arundineae</taxon>
        <taxon>Arundo</taxon>
    </lineage>
</organism>
<name>A0A0A8YZS2_ARUDO</name>
<sequence length="68" mass="7561">MKASQVSNNHTNESSLSSVMRAQPNTITCLRWLSPVNATNSTPQRFLLQLKSSTTASPNHLYNNLMRA</sequence>
<dbReference type="AlphaFoldDB" id="A0A0A8YZS2"/>
<protein>
    <submittedName>
        <fullName evidence="1">Uncharacterized protein</fullName>
    </submittedName>
</protein>